<dbReference type="Gene3D" id="3.40.1380.10">
    <property type="match status" value="1"/>
</dbReference>
<dbReference type="InterPro" id="IPR000131">
    <property type="entry name" value="ATP_synth_F1_gsu"/>
</dbReference>
<comment type="function">
    <text evidence="1 10">Produces ATP from ADP in the presence of a proton gradient across the membrane. The gamma chain is believed to be important in regulating ATPase activity and the flow of protons through the CF(0) complex.</text>
</comment>
<evidence type="ECO:0000313" key="12">
    <source>
        <dbReference type="Proteomes" id="UP000177395"/>
    </source>
</evidence>
<evidence type="ECO:0000256" key="5">
    <source>
        <dbReference type="ARBA" id="ARBA00022781"/>
    </source>
</evidence>
<dbReference type="PRINTS" id="PR00126">
    <property type="entry name" value="ATPASEGAMMA"/>
</dbReference>
<comment type="similarity">
    <text evidence="3 10">Belongs to the ATPase gamma chain family.</text>
</comment>
<dbReference type="HAMAP" id="MF_00815">
    <property type="entry name" value="ATP_synth_gamma_bact"/>
    <property type="match status" value="1"/>
</dbReference>
<keyword evidence="5 10" id="KW-0375">Hydrogen ion transport</keyword>
<comment type="subunit">
    <text evidence="10">F-type ATPases have 2 components, CF(1) - the catalytic core - and CF(0) - the membrane proton channel. CF(1) has five subunits: alpha(3), beta(3), gamma(1), delta(1), epsilon(1). CF(0) has three main subunits: a, b and c.</text>
</comment>
<dbReference type="CDD" id="cd12151">
    <property type="entry name" value="F1-ATPase_gamma"/>
    <property type="match status" value="1"/>
</dbReference>
<dbReference type="PANTHER" id="PTHR11693">
    <property type="entry name" value="ATP SYNTHASE GAMMA CHAIN"/>
    <property type="match status" value="1"/>
</dbReference>
<keyword evidence="8 10" id="KW-0139">CF(1)</keyword>
<keyword evidence="10" id="KW-1003">Cell membrane</keyword>
<dbReference type="PANTHER" id="PTHR11693:SF22">
    <property type="entry name" value="ATP SYNTHASE SUBUNIT GAMMA, MITOCHONDRIAL"/>
    <property type="match status" value="1"/>
</dbReference>
<evidence type="ECO:0000256" key="4">
    <source>
        <dbReference type="ARBA" id="ARBA00022448"/>
    </source>
</evidence>
<dbReference type="GO" id="GO:0046933">
    <property type="term" value="F:proton-transporting ATP synthase activity, rotational mechanism"/>
    <property type="evidence" value="ECO:0007669"/>
    <property type="project" value="UniProtKB-UniRule"/>
</dbReference>
<evidence type="ECO:0000256" key="3">
    <source>
        <dbReference type="ARBA" id="ARBA00007681"/>
    </source>
</evidence>
<keyword evidence="4 10" id="KW-0813">Transport</keyword>
<evidence type="ECO:0000256" key="2">
    <source>
        <dbReference type="ARBA" id="ARBA00004170"/>
    </source>
</evidence>
<evidence type="ECO:0000256" key="1">
    <source>
        <dbReference type="ARBA" id="ARBA00003456"/>
    </source>
</evidence>
<evidence type="ECO:0000256" key="9">
    <source>
        <dbReference type="ARBA" id="ARBA00023310"/>
    </source>
</evidence>
<comment type="subcellular location">
    <subcellularLocation>
        <location evidence="10">Cell membrane</location>
        <topology evidence="10">Peripheral membrane protein</topology>
    </subcellularLocation>
    <subcellularLocation>
        <location evidence="2">Membrane</location>
        <topology evidence="2">Peripheral membrane protein</topology>
    </subcellularLocation>
</comment>
<dbReference type="AlphaFoldDB" id="A0A1F6FJY7"/>
<dbReference type="InterPro" id="IPR035968">
    <property type="entry name" value="ATP_synth_F1_ATPase_gsu"/>
</dbReference>
<dbReference type="Proteomes" id="UP000177395">
    <property type="component" value="Unassembled WGS sequence"/>
</dbReference>
<evidence type="ECO:0000256" key="10">
    <source>
        <dbReference type="HAMAP-Rule" id="MF_00815"/>
    </source>
</evidence>
<comment type="caution">
    <text evidence="11">The sequence shown here is derived from an EMBL/GenBank/DDBJ whole genome shotgun (WGS) entry which is preliminary data.</text>
</comment>
<accession>A0A1F6FJY7</accession>
<evidence type="ECO:0000313" key="11">
    <source>
        <dbReference type="EMBL" id="OGG86155.1"/>
    </source>
</evidence>
<keyword evidence="6 10" id="KW-0406">Ion transport</keyword>
<keyword evidence="7 10" id="KW-0472">Membrane</keyword>
<protein>
    <recommendedName>
        <fullName evidence="10">ATP synthase gamma chain</fullName>
    </recommendedName>
    <alternativeName>
        <fullName evidence="10">ATP synthase F1 sector gamma subunit</fullName>
    </alternativeName>
    <alternativeName>
        <fullName evidence="10">F-ATPase gamma subunit</fullName>
    </alternativeName>
</protein>
<evidence type="ECO:0000256" key="8">
    <source>
        <dbReference type="ARBA" id="ARBA00023196"/>
    </source>
</evidence>
<name>A0A1F6FJY7_9BACT</name>
<organism evidence="11 12">
    <name type="scientific">Candidatus Kaiserbacteria bacterium RIFOXYB1_FULL_46_14</name>
    <dbReference type="NCBI Taxonomy" id="1798531"/>
    <lineage>
        <taxon>Bacteria</taxon>
        <taxon>Candidatus Kaiseribacteriota</taxon>
    </lineage>
</organism>
<dbReference type="EMBL" id="MFMS01000002">
    <property type="protein sequence ID" value="OGG86155.1"/>
    <property type="molecule type" value="Genomic_DNA"/>
</dbReference>
<sequence>MALKQVKNKIIATKKTGQVTKAMEAVSAVKMRKSQEKALQGRPYVRSALRILARLASSRDGLSHPFVTPKTAGKRLVVVVTSDKGLAGSVNSAVLKLVDEITKGEDKLEVIPVGRKAVDYANRMGLTTHGSYINISDDVKISDVANIADSVFSLYKDGQYKSVEVIYQNFISTFEQAPTCRRVLPLDPAELLFVLQSIRPKTGRFSEAEESIDRGTDYLIEPSTEVVLDSLIPQLIEIIIYHSLIESKASEHSARMVAMKNATDKTKEVIKSLTIKYNKERQAAITAEVSEITAGAAAIE</sequence>
<reference evidence="11 12" key="1">
    <citation type="journal article" date="2016" name="Nat. Commun.">
        <title>Thousands of microbial genomes shed light on interconnected biogeochemical processes in an aquifer system.</title>
        <authorList>
            <person name="Anantharaman K."/>
            <person name="Brown C.T."/>
            <person name="Hug L.A."/>
            <person name="Sharon I."/>
            <person name="Castelle C.J."/>
            <person name="Probst A.J."/>
            <person name="Thomas B.C."/>
            <person name="Singh A."/>
            <person name="Wilkins M.J."/>
            <person name="Karaoz U."/>
            <person name="Brodie E.L."/>
            <person name="Williams K.H."/>
            <person name="Hubbard S.S."/>
            <person name="Banfield J.F."/>
        </authorList>
    </citation>
    <scope>NUCLEOTIDE SEQUENCE [LARGE SCALE GENOMIC DNA]</scope>
</reference>
<dbReference type="GO" id="GO:0005524">
    <property type="term" value="F:ATP binding"/>
    <property type="evidence" value="ECO:0007669"/>
    <property type="project" value="UniProtKB-UniRule"/>
</dbReference>
<dbReference type="GO" id="GO:0005886">
    <property type="term" value="C:plasma membrane"/>
    <property type="evidence" value="ECO:0007669"/>
    <property type="project" value="UniProtKB-SubCell"/>
</dbReference>
<evidence type="ECO:0000256" key="6">
    <source>
        <dbReference type="ARBA" id="ARBA00023065"/>
    </source>
</evidence>
<dbReference type="STRING" id="1798531.A2392_01690"/>
<dbReference type="GO" id="GO:0045259">
    <property type="term" value="C:proton-transporting ATP synthase complex"/>
    <property type="evidence" value="ECO:0007669"/>
    <property type="project" value="UniProtKB-KW"/>
</dbReference>
<dbReference type="Pfam" id="PF00231">
    <property type="entry name" value="ATP-synt"/>
    <property type="match status" value="1"/>
</dbReference>
<dbReference type="PROSITE" id="PS00153">
    <property type="entry name" value="ATPASE_GAMMA"/>
    <property type="match status" value="1"/>
</dbReference>
<dbReference type="SUPFAM" id="SSF52943">
    <property type="entry name" value="ATP synthase (F1-ATPase), gamma subunit"/>
    <property type="match status" value="1"/>
</dbReference>
<gene>
    <name evidence="10" type="primary">atpG</name>
    <name evidence="11" type="ORF">A2392_01690</name>
</gene>
<evidence type="ECO:0000256" key="7">
    <source>
        <dbReference type="ARBA" id="ARBA00023136"/>
    </source>
</evidence>
<dbReference type="InterPro" id="IPR023632">
    <property type="entry name" value="ATP_synth_F1_gsu_CS"/>
</dbReference>
<proteinExistence type="inferred from homology"/>
<dbReference type="NCBIfam" id="TIGR01146">
    <property type="entry name" value="ATPsyn_F1gamma"/>
    <property type="match status" value="1"/>
</dbReference>
<dbReference type="GO" id="GO:0042777">
    <property type="term" value="P:proton motive force-driven plasma membrane ATP synthesis"/>
    <property type="evidence" value="ECO:0007669"/>
    <property type="project" value="UniProtKB-UniRule"/>
</dbReference>
<dbReference type="Gene3D" id="1.10.287.80">
    <property type="entry name" value="ATP synthase, gamma subunit, helix hairpin domain"/>
    <property type="match status" value="1"/>
</dbReference>
<keyword evidence="9 10" id="KW-0066">ATP synthesis</keyword>